<reference evidence="2 3" key="1">
    <citation type="submission" date="2018-02" db="EMBL/GenBank/DDBJ databases">
        <title>Genomic Encyclopedia of Archaeal and Bacterial Type Strains, Phase II (KMG-II): from individual species to whole genera.</title>
        <authorList>
            <person name="Goeker M."/>
        </authorList>
    </citation>
    <scope>NUCLEOTIDE SEQUENCE [LARGE SCALE GENOMIC DNA]</scope>
    <source>
        <strain evidence="2 3">YU 961-1</strain>
    </source>
</reference>
<sequence length="156" mass="16512">MRRPVLWCVLSFLLGAVVAAWLLRSRGQTVLPLAPPRPPLTQVPLAPAEVAAVPADSSSPPEPAEADEDVVPVHIPAQTREEDEITRISGTLDDALTAAVAPAGPGGLAPSDEYTVKGAQGVFHTTESPDYPLVTATVWFRTVADAERAGFAPWRD</sequence>
<feature type="region of interest" description="Disordered" evidence="1">
    <location>
        <begin position="50"/>
        <end position="70"/>
    </location>
</feature>
<evidence type="ECO:0000256" key="1">
    <source>
        <dbReference type="SAM" id="MobiDB-lite"/>
    </source>
</evidence>
<proteinExistence type="predicted"/>
<protein>
    <submittedName>
        <fullName evidence="2">Uncharacterized protein</fullName>
    </submittedName>
</protein>
<keyword evidence="3" id="KW-1185">Reference proteome</keyword>
<dbReference type="RefSeq" id="WP_146107950.1">
    <property type="nucleotide sequence ID" value="NZ_CP154825.1"/>
</dbReference>
<dbReference type="EMBL" id="PTIX01000003">
    <property type="protein sequence ID" value="PPK69475.1"/>
    <property type="molecule type" value="Genomic_DNA"/>
</dbReference>
<dbReference type="AlphaFoldDB" id="A0A2S6GW53"/>
<evidence type="ECO:0000313" key="2">
    <source>
        <dbReference type="EMBL" id="PPK69475.1"/>
    </source>
</evidence>
<evidence type="ECO:0000313" key="3">
    <source>
        <dbReference type="Proteomes" id="UP000239203"/>
    </source>
</evidence>
<organism evidence="2 3">
    <name type="scientific">Actinokineospora auranticolor</name>
    <dbReference type="NCBI Taxonomy" id="155976"/>
    <lineage>
        <taxon>Bacteria</taxon>
        <taxon>Bacillati</taxon>
        <taxon>Actinomycetota</taxon>
        <taxon>Actinomycetes</taxon>
        <taxon>Pseudonocardiales</taxon>
        <taxon>Pseudonocardiaceae</taxon>
        <taxon>Actinokineospora</taxon>
    </lineage>
</organism>
<feature type="compositionally biased region" description="Low complexity" evidence="1">
    <location>
        <begin position="50"/>
        <end position="59"/>
    </location>
</feature>
<dbReference type="OrthoDB" id="4871889at2"/>
<dbReference type="Proteomes" id="UP000239203">
    <property type="component" value="Unassembled WGS sequence"/>
</dbReference>
<accession>A0A2S6GW53</accession>
<gene>
    <name evidence="2" type="ORF">CLV40_10381</name>
</gene>
<comment type="caution">
    <text evidence="2">The sequence shown here is derived from an EMBL/GenBank/DDBJ whole genome shotgun (WGS) entry which is preliminary data.</text>
</comment>
<name>A0A2S6GW53_9PSEU</name>